<evidence type="ECO:0000256" key="1">
    <source>
        <dbReference type="SAM" id="Coils"/>
    </source>
</evidence>
<accession>A0AAV6RI16</accession>
<protein>
    <submittedName>
        <fullName evidence="2">Uncharacterized protein</fullName>
    </submittedName>
</protein>
<sequence length="264" mass="30313">MPFKGFTLFASKKQLQQHQDPDAGNRTSVEGMELNGHLQEAGVSADSNVSVVTGTTTESLSNHSGQIATVLEDLLQELNLVVEEKDLLQQQLESERKSHTDTEQKTQQLIQHLRTEVDNLHQEAKALKSEVNDLVSENLHLSIGLHTERDSRQHLQEHSAILADKVYKQSKAYIMKEREQDAVLQNLRQLASSHLQLVLQLDAEKRACRQALQRTTKTKKKQKTKGKYLTLLEALQLEPEHRRSLRIRMFDFLKSRKKKKNKER</sequence>
<organism evidence="2 3">
    <name type="scientific">Solea senegalensis</name>
    <name type="common">Senegalese sole</name>
    <dbReference type="NCBI Taxonomy" id="28829"/>
    <lineage>
        <taxon>Eukaryota</taxon>
        <taxon>Metazoa</taxon>
        <taxon>Chordata</taxon>
        <taxon>Craniata</taxon>
        <taxon>Vertebrata</taxon>
        <taxon>Euteleostomi</taxon>
        <taxon>Actinopterygii</taxon>
        <taxon>Neopterygii</taxon>
        <taxon>Teleostei</taxon>
        <taxon>Neoteleostei</taxon>
        <taxon>Acanthomorphata</taxon>
        <taxon>Carangaria</taxon>
        <taxon>Pleuronectiformes</taxon>
        <taxon>Pleuronectoidei</taxon>
        <taxon>Soleidae</taxon>
        <taxon>Solea</taxon>
    </lineage>
</organism>
<keyword evidence="3" id="KW-1185">Reference proteome</keyword>
<dbReference type="AlphaFoldDB" id="A0AAV6RI16"/>
<evidence type="ECO:0000313" key="2">
    <source>
        <dbReference type="EMBL" id="KAG7505028.1"/>
    </source>
</evidence>
<dbReference type="Proteomes" id="UP000693946">
    <property type="component" value="Linkage Group LG19"/>
</dbReference>
<comment type="caution">
    <text evidence="2">The sequence shown here is derived from an EMBL/GenBank/DDBJ whole genome shotgun (WGS) entry which is preliminary data.</text>
</comment>
<keyword evidence="1" id="KW-0175">Coiled coil</keyword>
<name>A0AAV6RI16_SOLSE</name>
<evidence type="ECO:0000313" key="3">
    <source>
        <dbReference type="Proteomes" id="UP000693946"/>
    </source>
</evidence>
<reference evidence="2 3" key="1">
    <citation type="journal article" date="2021" name="Sci. Rep.">
        <title>Chromosome anchoring in Senegalese sole (Solea senegalensis) reveals sex-associated markers and genome rearrangements in flatfish.</title>
        <authorList>
            <person name="Guerrero-Cozar I."/>
            <person name="Gomez-Garrido J."/>
            <person name="Berbel C."/>
            <person name="Martinez-Blanch J.F."/>
            <person name="Alioto T."/>
            <person name="Claros M.G."/>
            <person name="Gagnaire P.A."/>
            <person name="Manchado M."/>
        </authorList>
    </citation>
    <scope>NUCLEOTIDE SEQUENCE [LARGE SCALE GENOMIC DNA]</scope>
    <source>
        <strain evidence="2">Sse05_10M</strain>
    </source>
</reference>
<gene>
    <name evidence="2" type="ORF">JOB18_021707</name>
</gene>
<proteinExistence type="predicted"/>
<feature type="coiled-coil region" evidence="1">
    <location>
        <begin position="71"/>
        <end position="137"/>
    </location>
</feature>
<dbReference type="EMBL" id="JAGKHQ010000011">
    <property type="protein sequence ID" value="KAG7505028.1"/>
    <property type="molecule type" value="Genomic_DNA"/>
</dbReference>